<dbReference type="InterPro" id="IPR017871">
    <property type="entry name" value="ABC_transporter-like_CS"/>
</dbReference>
<keyword evidence="3" id="KW-0547">Nucleotide-binding</keyword>
<evidence type="ECO:0000256" key="1">
    <source>
        <dbReference type="ARBA" id="ARBA00005417"/>
    </source>
</evidence>
<evidence type="ECO:0000313" key="8">
    <source>
        <dbReference type="EMBL" id="NBG88679.1"/>
    </source>
</evidence>
<dbReference type="RefSeq" id="WP_160721531.1">
    <property type="nucleotide sequence ID" value="NZ_SUMG01000010.1"/>
</dbReference>
<protein>
    <recommendedName>
        <fullName evidence="5">ABC-type quaternary amine transporter</fullName>
        <ecNumber evidence="5">7.6.2.9</ecNumber>
    </recommendedName>
</protein>
<keyword evidence="2" id="KW-0813">Transport</keyword>
<evidence type="ECO:0000256" key="6">
    <source>
        <dbReference type="SAM" id="MobiDB-lite"/>
    </source>
</evidence>
<dbReference type="InterPro" id="IPR027417">
    <property type="entry name" value="P-loop_NTPase"/>
</dbReference>
<dbReference type="EMBL" id="SUMG01000010">
    <property type="protein sequence ID" value="NBG88679.1"/>
    <property type="molecule type" value="Genomic_DNA"/>
</dbReference>
<evidence type="ECO:0000256" key="5">
    <source>
        <dbReference type="ARBA" id="ARBA00066388"/>
    </source>
</evidence>
<accession>A0AA44BDU8</accession>
<dbReference type="Gene3D" id="3.40.50.300">
    <property type="entry name" value="P-loop containing nucleotide triphosphate hydrolases"/>
    <property type="match status" value="1"/>
</dbReference>
<dbReference type="AlphaFoldDB" id="A0AA44BDU8"/>
<dbReference type="FunFam" id="3.40.50.300:FF:000425">
    <property type="entry name" value="Probable ABC transporter, ATP-binding subunit"/>
    <property type="match status" value="1"/>
</dbReference>
<dbReference type="InterPro" id="IPR003593">
    <property type="entry name" value="AAA+_ATPase"/>
</dbReference>
<reference evidence="8 9" key="1">
    <citation type="submission" date="2019-04" db="EMBL/GenBank/DDBJ databases">
        <title>Isachenkonia alkalipeptolytica gen. nov. sp. nov. a new anaerobic, alkiliphilic organothrophic bacterium capable to reduce synthesized ferrihydrite isolated from a soda lake.</title>
        <authorList>
            <person name="Toshchakov S.V."/>
            <person name="Zavarzina D.G."/>
            <person name="Zhilina T.N."/>
            <person name="Kostrikina N.A."/>
            <person name="Kublanov I.V."/>
        </authorList>
    </citation>
    <scope>NUCLEOTIDE SEQUENCE [LARGE SCALE GENOMIC DNA]</scope>
    <source>
        <strain evidence="8 9">Z-1701</strain>
    </source>
</reference>
<evidence type="ECO:0000256" key="4">
    <source>
        <dbReference type="ARBA" id="ARBA00022840"/>
    </source>
</evidence>
<dbReference type="PROSITE" id="PS00211">
    <property type="entry name" value="ABC_TRANSPORTER_1"/>
    <property type="match status" value="1"/>
</dbReference>
<dbReference type="InterPro" id="IPR003439">
    <property type="entry name" value="ABC_transporter-like_ATP-bd"/>
</dbReference>
<evidence type="ECO:0000259" key="7">
    <source>
        <dbReference type="PROSITE" id="PS50893"/>
    </source>
</evidence>
<dbReference type="PANTHER" id="PTHR43117">
    <property type="entry name" value="OSMOPROTECTANT IMPORT ATP-BINDING PROTEIN OSMV"/>
    <property type="match status" value="1"/>
</dbReference>
<keyword evidence="9" id="KW-1185">Reference proteome</keyword>
<keyword evidence="4 8" id="KW-0067">ATP-binding</keyword>
<proteinExistence type="inferred from homology"/>
<dbReference type="EC" id="7.6.2.9" evidence="5"/>
<feature type="domain" description="ABC transporter" evidence="7">
    <location>
        <begin position="4"/>
        <end position="238"/>
    </location>
</feature>
<gene>
    <name evidence="8" type="ORF">ISALK_09210</name>
</gene>
<dbReference type="PANTHER" id="PTHR43117:SF4">
    <property type="entry name" value="OSMOPROTECTANT IMPORT ATP-BINDING PROTEIN OSMV"/>
    <property type="match status" value="1"/>
</dbReference>
<dbReference type="Proteomes" id="UP000449710">
    <property type="component" value="Unassembled WGS sequence"/>
</dbReference>
<evidence type="ECO:0000313" key="9">
    <source>
        <dbReference type="Proteomes" id="UP000449710"/>
    </source>
</evidence>
<dbReference type="InterPro" id="IPR046342">
    <property type="entry name" value="CBS_dom_sf"/>
</dbReference>
<dbReference type="GO" id="GO:0016887">
    <property type="term" value="F:ATP hydrolysis activity"/>
    <property type="evidence" value="ECO:0007669"/>
    <property type="project" value="InterPro"/>
</dbReference>
<dbReference type="GO" id="GO:0015418">
    <property type="term" value="F:ABC-type quaternary ammonium compound transporting activity"/>
    <property type="evidence" value="ECO:0007669"/>
    <property type="project" value="UniProtKB-EC"/>
</dbReference>
<evidence type="ECO:0000256" key="3">
    <source>
        <dbReference type="ARBA" id="ARBA00022741"/>
    </source>
</evidence>
<organism evidence="8 9">
    <name type="scientific">Isachenkonia alkalipeptolytica</name>
    <dbReference type="NCBI Taxonomy" id="2565777"/>
    <lineage>
        <taxon>Bacteria</taxon>
        <taxon>Bacillati</taxon>
        <taxon>Bacillota</taxon>
        <taxon>Clostridia</taxon>
        <taxon>Eubacteriales</taxon>
        <taxon>Clostridiaceae</taxon>
        <taxon>Isachenkonia</taxon>
    </lineage>
</organism>
<sequence length="329" mass="37372">MSLLTFKDVSKSYDQKVRVIDQLNFSIDKGEFITLIGPSGCGKTTLLKMINGLIPFNQGEIHVKNHSLADWNLIKLRREIGYVIQQIGLFPHLTIEKNICYVLSLLGRDGEEQKKRATELIQLVGLDPEYLSRYPRELSGGQKQRVGVARALAADPDIILMDEPFGAVDDITRKVLQDEMKALHQKLQKTIVFVTHDIEEAIKLGTRIVLMDQGKIIQAGTKEEMLFNPTTEFTKRFLGTKSFNAYLGQLPIEDVYRPYDAPEKSSKKTSKKTSKKSVPESKTIPLTDTVMEGIRKMIKEDRQSLVVINEENRPLGEFQLQDIQQKIQL</sequence>
<dbReference type="PROSITE" id="PS50893">
    <property type="entry name" value="ABC_TRANSPORTER_2"/>
    <property type="match status" value="1"/>
</dbReference>
<dbReference type="Pfam" id="PF00005">
    <property type="entry name" value="ABC_tran"/>
    <property type="match status" value="1"/>
</dbReference>
<dbReference type="SUPFAM" id="SSF52540">
    <property type="entry name" value="P-loop containing nucleoside triphosphate hydrolases"/>
    <property type="match status" value="1"/>
</dbReference>
<dbReference type="GO" id="GO:0005524">
    <property type="term" value="F:ATP binding"/>
    <property type="evidence" value="ECO:0007669"/>
    <property type="project" value="UniProtKB-KW"/>
</dbReference>
<dbReference type="SMART" id="SM00382">
    <property type="entry name" value="AAA"/>
    <property type="match status" value="1"/>
</dbReference>
<name>A0AA44BDU8_9CLOT</name>
<comment type="caution">
    <text evidence="8">The sequence shown here is derived from an EMBL/GenBank/DDBJ whole genome shotgun (WGS) entry which is preliminary data.</text>
</comment>
<dbReference type="SUPFAM" id="SSF54631">
    <property type="entry name" value="CBS-domain pair"/>
    <property type="match status" value="1"/>
</dbReference>
<comment type="similarity">
    <text evidence="1">Belongs to the ABC transporter superfamily.</text>
</comment>
<evidence type="ECO:0000256" key="2">
    <source>
        <dbReference type="ARBA" id="ARBA00022448"/>
    </source>
</evidence>
<feature type="region of interest" description="Disordered" evidence="6">
    <location>
        <begin position="260"/>
        <end position="284"/>
    </location>
</feature>